<dbReference type="EMBL" id="LSSN01004249">
    <property type="protein sequence ID" value="OMJ11855.1"/>
    <property type="molecule type" value="Genomic_DNA"/>
</dbReference>
<sequence>MVSIKTIIQEDRDKAWNTLCRSVCIETELQGGKILQLVSRPKSSGGQRTNVYVFAMEKPILLPPMEHDLPRNTKGKKRKSHTDDDYPTLRISDLVPNNIGDVYNALAENKSNINHSRPPQLKIITIQEQKLMLGSLLNIRRSLQKEGLKETFIKLLTYNSRAVKRRSMYYSIQKGITNWLGDNNNYTKISAIDIIKYLSELYLVKKL</sequence>
<proteinExistence type="predicted"/>
<protein>
    <submittedName>
        <fullName evidence="2">Uncharacterized protein</fullName>
    </submittedName>
</protein>
<dbReference type="AlphaFoldDB" id="A0A1R1XB51"/>
<evidence type="ECO:0000313" key="2">
    <source>
        <dbReference type="EMBL" id="OMJ11855.1"/>
    </source>
</evidence>
<comment type="caution">
    <text evidence="2">The sequence shown here is derived from an EMBL/GenBank/DDBJ whole genome shotgun (WGS) entry which is preliminary data.</text>
</comment>
<reference evidence="2 3" key="1">
    <citation type="submission" date="2017-01" db="EMBL/GenBank/DDBJ databases">
        <authorList>
            <person name="Mah S.A."/>
            <person name="Swanson W.J."/>
            <person name="Moy G.W."/>
            <person name="Vacquier V.D."/>
        </authorList>
    </citation>
    <scope>NUCLEOTIDE SEQUENCE [LARGE SCALE GENOMIC DNA]</scope>
    <source>
        <strain evidence="2 3">GSMNP</strain>
    </source>
</reference>
<keyword evidence="3" id="KW-1185">Reference proteome</keyword>
<evidence type="ECO:0000256" key="1">
    <source>
        <dbReference type="SAM" id="MobiDB-lite"/>
    </source>
</evidence>
<dbReference type="STRING" id="133412.A0A1R1XB51"/>
<accession>A0A1R1XB51</accession>
<gene>
    <name evidence="2" type="ORF">AYI70_g9457</name>
</gene>
<evidence type="ECO:0000313" key="3">
    <source>
        <dbReference type="Proteomes" id="UP000187283"/>
    </source>
</evidence>
<organism evidence="2 3">
    <name type="scientific">Smittium culicis</name>
    <dbReference type="NCBI Taxonomy" id="133412"/>
    <lineage>
        <taxon>Eukaryota</taxon>
        <taxon>Fungi</taxon>
        <taxon>Fungi incertae sedis</taxon>
        <taxon>Zoopagomycota</taxon>
        <taxon>Kickxellomycotina</taxon>
        <taxon>Harpellomycetes</taxon>
        <taxon>Harpellales</taxon>
        <taxon>Legeriomycetaceae</taxon>
        <taxon>Smittium</taxon>
    </lineage>
</organism>
<name>A0A1R1XB51_9FUNG</name>
<feature type="region of interest" description="Disordered" evidence="1">
    <location>
        <begin position="64"/>
        <end position="87"/>
    </location>
</feature>
<dbReference type="Proteomes" id="UP000187283">
    <property type="component" value="Unassembled WGS sequence"/>
</dbReference>